<keyword evidence="3 6" id="KW-0540">Nuclease</keyword>
<comment type="caution">
    <text evidence="7">The sequence shown here is derived from an EMBL/GenBank/DDBJ whole genome shotgun (WGS) entry which is preliminary data.</text>
</comment>
<dbReference type="Pfam" id="PF04493">
    <property type="entry name" value="Endonuclease_5"/>
    <property type="match status" value="1"/>
</dbReference>
<evidence type="ECO:0000313" key="8">
    <source>
        <dbReference type="Proteomes" id="UP000663802"/>
    </source>
</evidence>
<feature type="site" description="Interaction with target DNA" evidence="6">
    <location>
        <position position="80"/>
    </location>
</feature>
<feature type="binding site" evidence="6">
    <location>
        <position position="110"/>
    </location>
    <ligand>
        <name>Mg(2+)</name>
        <dbReference type="ChEBI" id="CHEBI:18420"/>
    </ligand>
</feature>
<evidence type="ECO:0000313" key="7">
    <source>
        <dbReference type="EMBL" id="GFZ32145.1"/>
    </source>
</evidence>
<dbReference type="RefSeq" id="WP_228731274.1">
    <property type="nucleotide sequence ID" value="NZ_BMBA01000002.1"/>
</dbReference>
<sequence>MFRNIKDEAEAINIQNKLNKLIVINNNFDFKGLKRVAGVDLAYWKVSDIEYAVCCIVVIDSSTEEVLEKVYTVSSVSFPYIPGCLAFRELPLVIETVSKLKAEPDLYIFDGNGYLHPRHMGIATHASIYLNKPTLGVAKSYYKIQDVDFTMPENHKGAYTDIIINNDIYGRAIRTHKDVKPIFLSVGNYIDLETATEIVNRLVSTESHIPIPTRLADIETHRIRTMYKNVGTSSANNQG</sequence>
<keyword evidence="8" id="KW-1185">Reference proteome</keyword>
<evidence type="ECO:0000256" key="5">
    <source>
        <dbReference type="ARBA" id="ARBA00022801"/>
    </source>
</evidence>
<comment type="catalytic activity">
    <reaction evidence="6">
        <text>Endonucleolytic cleavage at apurinic or apyrimidinic sites to products with a 5'-phosphate.</text>
        <dbReference type="EC" id="3.1.21.7"/>
    </reaction>
</comment>
<dbReference type="PANTHER" id="PTHR28511">
    <property type="entry name" value="ENDONUCLEASE V"/>
    <property type="match status" value="1"/>
</dbReference>
<feature type="binding site" evidence="6">
    <location>
        <position position="40"/>
    </location>
    <ligand>
        <name>Mg(2+)</name>
        <dbReference type="ChEBI" id="CHEBI:18420"/>
    </ligand>
</feature>
<dbReference type="PANTHER" id="PTHR28511:SF1">
    <property type="entry name" value="ENDONUCLEASE V"/>
    <property type="match status" value="1"/>
</dbReference>
<reference evidence="7 8" key="1">
    <citation type="journal article" date="2021" name="Int. J. Syst. Evol. Microbiol.">
        <title>Clostridium zeae sp. nov., isolated from corn silage.</title>
        <authorList>
            <person name="Kobayashi H."/>
            <person name="Tanizawa Y."/>
            <person name="Yagura M."/>
            <person name="Sakamoto M."/>
            <person name="Ohkuma M."/>
            <person name="Tohno M."/>
        </authorList>
    </citation>
    <scope>NUCLEOTIDE SEQUENCE [LARGE SCALE GENOMIC DNA]</scope>
    <source>
        <strain evidence="7 8">CSC2</strain>
    </source>
</reference>
<gene>
    <name evidence="6 7" type="primary">nfi</name>
    <name evidence="7" type="ORF">CSC2_26710</name>
</gene>
<keyword evidence="5 6" id="KW-0378">Hydrolase</keyword>
<dbReference type="EMBL" id="BMBA01000002">
    <property type="protein sequence ID" value="GFZ32145.1"/>
    <property type="molecule type" value="Genomic_DNA"/>
</dbReference>
<evidence type="ECO:0000256" key="3">
    <source>
        <dbReference type="ARBA" id="ARBA00022722"/>
    </source>
</evidence>
<organism evidence="7 8">
    <name type="scientific">Clostridium zeae</name>
    <dbReference type="NCBI Taxonomy" id="2759022"/>
    <lineage>
        <taxon>Bacteria</taxon>
        <taxon>Bacillati</taxon>
        <taxon>Bacillota</taxon>
        <taxon>Clostridia</taxon>
        <taxon>Eubacteriales</taxon>
        <taxon>Clostridiaceae</taxon>
        <taxon>Clostridium</taxon>
    </lineage>
</organism>
<keyword evidence="6" id="KW-0227">DNA damage</keyword>
<dbReference type="GO" id="GO:0004519">
    <property type="term" value="F:endonuclease activity"/>
    <property type="evidence" value="ECO:0007669"/>
    <property type="project" value="UniProtKB-KW"/>
</dbReference>
<dbReference type="EC" id="3.1.21.7" evidence="6"/>
<comment type="subcellular location">
    <subcellularLocation>
        <location evidence="1 6">Cytoplasm</location>
    </subcellularLocation>
</comment>
<dbReference type="Gene3D" id="3.30.2170.10">
    <property type="entry name" value="archaeoglobus fulgidus dsm 4304 superfamily"/>
    <property type="match status" value="1"/>
</dbReference>
<dbReference type="Proteomes" id="UP000663802">
    <property type="component" value="Unassembled WGS sequence"/>
</dbReference>
<evidence type="ECO:0000256" key="2">
    <source>
        <dbReference type="ARBA" id="ARBA00022490"/>
    </source>
</evidence>
<comment type="similarity">
    <text evidence="6">Belongs to the endonuclease V family.</text>
</comment>
<dbReference type="HAMAP" id="MF_00801">
    <property type="entry name" value="Endonuclease_5"/>
    <property type="match status" value="1"/>
</dbReference>
<keyword evidence="2 6" id="KW-0963">Cytoplasm</keyword>
<dbReference type="InterPro" id="IPR007581">
    <property type="entry name" value="Endonuclease-V"/>
</dbReference>
<proteinExistence type="inferred from homology"/>
<keyword evidence="6" id="KW-0479">Metal-binding</keyword>
<dbReference type="CDD" id="cd06559">
    <property type="entry name" value="Endonuclease_V"/>
    <property type="match status" value="1"/>
</dbReference>
<keyword evidence="6" id="KW-0234">DNA repair</keyword>
<comment type="function">
    <text evidence="6">DNA repair enzyme involved in the repair of deaminated bases. Selectively cleaves double-stranded DNA at the second phosphodiester bond 3' to a deoxyinosine leaving behind the intact lesion on the nicked DNA.</text>
</comment>
<evidence type="ECO:0000256" key="6">
    <source>
        <dbReference type="HAMAP-Rule" id="MF_00801"/>
    </source>
</evidence>
<evidence type="ECO:0000256" key="4">
    <source>
        <dbReference type="ARBA" id="ARBA00022759"/>
    </source>
</evidence>
<name>A0ABQ1EBX8_9CLOT</name>
<protein>
    <recommendedName>
        <fullName evidence="6">Endonuclease V</fullName>
        <ecNumber evidence="6">3.1.21.7</ecNumber>
    </recommendedName>
    <alternativeName>
        <fullName evidence="6">Deoxyinosine 3'endonuclease</fullName>
    </alternativeName>
    <alternativeName>
        <fullName evidence="6">Deoxyribonuclease V</fullName>
        <shortName evidence="6">DNase V</shortName>
    </alternativeName>
</protein>
<comment type="cofactor">
    <cofactor evidence="6">
        <name>Mg(2+)</name>
        <dbReference type="ChEBI" id="CHEBI:18420"/>
    </cofactor>
</comment>
<keyword evidence="6" id="KW-0460">Magnesium</keyword>
<keyword evidence="4 6" id="KW-0255">Endonuclease</keyword>
<accession>A0ABQ1EBX8</accession>
<evidence type="ECO:0000256" key="1">
    <source>
        <dbReference type="ARBA" id="ARBA00004496"/>
    </source>
</evidence>